<keyword evidence="1" id="KW-0863">Zinc-finger</keyword>
<evidence type="ECO:0000256" key="1">
    <source>
        <dbReference type="PROSITE-ProRule" id="PRU00047"/>
    </source>
</evidence>
<feature type="region of interest" description="Disordered" evidence="2">
    <location>
        <begin position="92"/>
        <end position="153"/>
    </location>
</feature>
<dbReference type="InParanoid" id="A0A2K2DBC4"/>
<dbReference type="InterPro" id="IPR036875">
    <property type="entry name" value="Znf_CCHC_sf"/>
</dbReference>
<accession>A0A2K2DBC4</accession>
<dbReference type="GO" id="GO:0008270">
    <property type="term" value="F:zinc ion binding"/>
    <property type="evidence" value="ECO:0007669"/>
    <property type="project" value="UniProtKB-KW"/>
</dbReference>
<name>A0A2K2DBC4_BRADI</name>
<keyword evidence="1" id="KW-0862">Zinc</keyword>
<dbReference type="Proteomes" id="UP000008810">
    <property type="component" value="Chromosome 2"/>
</dbReference>
<gene>
    <name evidence="4" type="ORF">BRADI_2g31573v3</name>
</gene>
<dbReference type="SMART" id="SM00343">
    <property type="entry name" value="ZnF_C2HC"/>
    <property type="match status" value="1"/>
</dbReference>
<feature type="compositionally biased region" description="Polar residues" evidence="2">
    <location>
        <begin position="100"/>
        <end position="112"/>
    </location>
</feature>
<dbReference type="SUPFAM" id="SSF57756">
    <property type="entry name" value="Retrovirus zinc finger-like domains"/>
    <property type="match status" value="1"/>
</dbReference>
<dbReference type="PROSITE" id="PS50158">
    <property type="entry name" value="ZF_CCHC"/>
    <property type="match status" value="1"/>
</dbReference>
<keyword evidence="6" id="KW-1185">Reference proteome</keyword>
<evidence type="ECO:0000313" key="6">
    <source>
        <dbReference type="Proteomes" id="UP000008810"/>
    </source>
</evidence>
<evidence type="ECO:0000256" key="2">
    <source>
        <dbReference type="SAM" id="MobiDB-lite"/>
    </source>
</evidence>
<reference evidence="4 5" key="1">
    <citation type="journal article" date="2010" name="Nature">
        <title>Genome sequencing and analysis of the model grass Brachypodium distachyon.</title>
        <authorList>
            <consortium name="International Brachypodium Initiative"/>
        </authorList>
    </citation>
    <scope>NUCLEOTIDE SEQUENCE [LARGE SCALE GENOMIC DNA]</scope>
    <source>
        <strain evidence="4 5">Bd21</strain>
    </source>
</reference>
<dbReference type="PANTHER" id="PTHR35046">
    <property type="entry name" value="ZINC KNUCKLE (CCHC-TYPE) FAMILY PROTEIN"/>
    <property type="match status" value="1"/>
</dbReference>
<organism evidence="4">
    <name type="scientific">Brachypodium distachyon</name>
    <name type="common">Purple false brome</name>
    <name type="synonym">Trachynia distachya</name>
    <dbReference type="NCBI Taxonomy" id="15368"/>
    <lineage>
        <taxon>Eukaryota</taxon>
        <taxon>Viridiplantae</taxon>
        <taxon>Streptophyta</taxon>
        <taxon>Embryophyta</taxon>
        <taxon>Tracheophyta</taxon>
        <taxon>Spermatophyta</taxon>
        <taxon>Magnoliopsida</taxon>
        <taxon>Liliopsida</taxon>
        <taxon>Poales</taxon>
        <taxon>Poaceae</taxon>
        <taxon>BOP clade</taxon>
        <taxon>Pooideae</taxon>
        <taxon>Stipodae</taxon>
        <taxon>Brachypodieae</taxon>
        <taxon>Brachypodium</taxon>
    </lineage>
</organism>
<dbReference type="AlphaFoldDB" id="A0A2K2DBC4"/>
<feature type="compositionally biased region" description="Low complexity" evidence="2">
    <location>
        <begin position="141"/>
        <end position="151"/>
    </location>
</feature>
<sequence>MGGRDHGQVHRGRDDDGIGKLKIVIPSFDGNSSVDEYYKEMEILMIRTGVNEIEEATMARFFNGLNEDIQERVEIVTYQDLQELVHQAARAERHIKQRQARSSNTNSSSQWRHSIERSGAPNAFSTHKSTGKELAPSKVESSNGSTSRTSSIQCHTCKGRGHVMKDCPNAKKVLLTKDGYATADSCDESETEGKDEAHCTFETGTPLSSDGGDGVNLLVRKVARDDTLVAEKGQRHNPMVEDKIKVKKFPEVKKYPKKTSKPKIMSQTMFLPMPHCRKSQRRIEQLCTLQRYHFKFRALSFHLFPHHSGRVRHV</sequence>
<dbReference type="PANTHER" id="PTHR35046:SF24">
    <property type="entry name" value="RETROTRANSPOSON GAG DOMAIN-CONTAINING PROTEIN"/>
    <property type="match status" value="1"/>
</dbReference>
<evidence type="ECO:0000259" key="3">
    <source>
        <dbReference type="PROSITE" id="PS50158"/>
    </source>
</evidence>
<keyword evidence="1" id="KW-0479">Metal-binding</keyword>
<reference evidence="5" key="3">
    <citation type="submission" date="2018-08" db="UniProtKB">
        <authorList>
            <consortium name="EnsemblPlants"/>
        </authorList>
    </citation>
    <scope>IDENTIFICATION</scope>
    <source>
        <strain evidence="5">cv. Bd21</strain>
    </source>
</reference>
<dbReference type="EnsemblPlants" id="PNT71568">
    <property type="protein sequence ID" value="PNT71568"/>
    <property type="gene ID" value="BRADI_2g31573v3"/>
</dbReference>
<dbReference type="GO" id="GO:0003676">
    <property type="term" value="F:nucleic acid binding"/>
    <property type="evidence" value="ECO:0007669"/>
    <property type="project" value="InterPro"/>
</dbReference>
<evidence type="ECO:0000313" key="4">
    <source>
        <dbReference type="EMBL" id="PNT71568.1"/>
    </source>
</evidence>
<dbReference type="Gramene" id="PNT71568">
    <property type="protein sequence ID" value="PNT71568"/>
    <property type="gene ID" value="BRADI_2g31573v3"/>
</dbReference>
<feature type="domain" description="CCHC-type" evidence="3">
    <location>
        <begin position="154"/>
        <end position="169"/>
    </location>
</feature>
<proteinExistence type="predicted"/>
<reference evidence="4" key="2">
    <citation type="submission" date="2017-06" db="EMBL/GenBank/DDBJ databases">
        <title>WGS assembly of Brachypodium distachyon.</title>
        <authorList>
            <consortium name="The International Brachypodium Initiative"/>
            <person name="Lucas S."/>
            <person name="Harmon-Smith M."/>
            <person name="Lail K."/>
            <person name="Tice H."/>
            <person name="Grimwood J."/>
            <person name="Bruce D."/>
            <person name="Barry K."/>
            <person name="Shu S."/>
            <person name="Lindquist E."/>
            <person name="Wang M."/>
            <person name="Pitluck S."/>
            <person name="Vogel J.P."/>
            <person name="Garvin D.F."/>
            <person name="Mockler T.C."/>
            <person name="Schmutz J."/>
            <person name="Rokhsar D."/>
            <person name="Bevan M.W."/>
        </authorList>
    </citation>
    <scope>NUCLEOTIDE SEQUENCE</scope>
    <source>
        <strain evidence="4">Bd21</strain>
    </source>
</reference>
<dbReference type="OrthoDB" id="785668at2759"/>
<evidence type="ECO:0000313" key="5">
    <source>
        <dbReference type="EnsemblPlants" id="PNT71568"/>
    </source>
</evidence>
<dbReference type="EMBL" id="CM000881">
    <property type="protein sequence ID" value="PNT71568.1"/>
    <property type="molecule type" value="Genomic_DNA"/>
</dbReference>
<dbReference type="InterPro" id="IPR001878">
    <property type="entry name" value="Znf_CCHC"/>
</dbReference>
<dbReference type="Gene3D" id="4.10.60.10">
    <property type="entry name" value="Zinc finger, CCHC-type"/>
    <property type="match status" value="1"/>
</dbReference>
<protein>
    <recommendedName>
        <fullName evidence="3">CCHC-type domain-containing protein</fullName>
    </recommendedName>
</protein>